<protein>
    <submittedName>
        <fullName evidence="2">Uncharacterized protein</fullName>
    </submittedName>
</protein>
<proteinExistence type="predicted"/>
<dbReference type="EMBL" id="BGPR01003577">
    <property type="protein sequence ID" value="GBM89817.1"/>
    <property type="molecule type" value="Genomic_DNA"/>
</dbReference>
<dbReference type="Proteomes" id="UP000499080">
    <property type="component" value="Unassembled WGS sequence"/>
</dbReference>
<evidence type="ECO:0000313" key="3">
    <source>
        <dbReference type="Proteomes" id="UP000499080"/>
    </source>
</evidence>
<accession>A0A4Y2JIL0</accession>
<comment type="caution">
    <text evidence="2">The sequence shown here is derived from an EMBL/GenBank/DDBJ whole genome shotgun (WGS) entry which is preliminary data.</text>
</comment>
<feature type="region of interest" description="Disordered" evidence="1">
    <location>
        <begin position="1"/>
        <end position="40"/>
    </location>
</feature>
<keyword evidence="3" id="KW-1185">Reference proteome</keyword>
<dbReference type="AlphaFoldDB" id="A0A4Y2JIL0"/>
<evidence type="ECO:0000313" key="2">
    <source>
        <dbReference type="EMBL" id="GBM89817.1"/>
    </source>
</evidence>
<organism evidence="2 3">
    <name type="scientific">Araneus ventricosus</name>
    <name type="common">Orbweaver spider</name>
    <name type="synonym">Epeira ventricosa</name>
    <dbReference type="NCBI Taxonomy" id="182803"/>
    <lineage>
        <taxon>Eukaryota</taxon>
        <taxon>Metazoa</taxon>
        <taxon>Ecdysozoa</taxon>
        <taxon>Arthropoda</taxon>
        <taxon>Chelicerata</taxon>
        <taxon>Arachnida</taxon>
        <taxon>Araneae</taxon>
        <taxon>Araneomorphae</taxon>
        <taxon>Entelegynae</taxon>
        <taxon>Araneoidea</taxon>
        <taxon>Araneidae</taxon>
        <taxon>Araneus</taxon>
    </lineage>
</organism>
<reference evidence="2 3" key="1">
    <citation type="journal article" date="2019" name="Sci. Rep.">
        <title>Orb-weaving spider Araneus ventricosus genome elucidates the spidroin gene catalogue.</title>
        <authorList>
            <person name="Kono N."/>
            <person name="Nakamura H."/>
            <person name="Ohtoshi R."/>
            <person name="Moran D.A.P."/>
            <person name="Shinohara A."/>
            <person name="Yoshida Y."/>
            <person name="Fujiwara M."/>
            <person name="Mori M."/>
            <person name="Tomita M."/>
            <person name="Arakawa K."/>
        </authorList>
    </citation>
    <scope>NUCLEOTIDE SEQUENCE [LARGE SCALE GENOMIC DNA]</scope>
</reference>
<gene>
    <name evidence="2" type="ORF">AVEN_11121_1</name>
</gene>
<name>A0A4Y2JIL0_ARAVE</name>
<evidence type="ECO:0000256" key="1">
    <source>
        <dbReference type="SAM" id="MobiDB-lite"/>
    </source>
</evidence>
<sequence length="40" mass="4482">MVPHGAAVLVHNKQRDRASEQDSEEILTGLSREPTELPNR</sequence>
<feature type="non-terminal residue" evidence="2">
    <location>
        <position position="40"/>
    </location>
</feature>